<dbReference type="InterPro" id="IPR034756">
    <property type="entry name" value="T2SSM_b"/>
</dbReference>
<proteinExistence type="predicted"/>
<dbReference type="Proteomes" id="UP000306196">
    <property type="component" value="Unassembled WGS sequence"/>
</dbReference>
<evidence type="ECO:0000313" key="2">
    <source>
        <dbReference type="EMBL" id="TLD70126.1"/>
    </source>
</evidence>
<dbReference type="Pfam" id="PF10741">
    <property type="entry name" value="T2SSM_b"/>
    <property type="match status" value="1"/>
</dbReference>
<dbReference type="AlphaFoldDB" id="A0A5R8KCT8"/>
<dbReference type="EMBL" id="VAUV01000009">
    <property type="protein sequence ID" value="TLD70126.1"/>
    <property type="molecule type" value="Genomic_DNA"/>
</dbReference>
<gene>
    <name evidence="2" type="ORF">FEM03_13085</name>
</gene>
<dbReference type="RefSeq" id="WP_138086721.1">
    <property type="nucleotide sequence ID" value="NZ_VAUV01000009.1"/>
</dbReference>
<evidence type="ECO:0000313" key="3">
    <source>
        <dbReference type="Proteomes" id="UP000306196"/>
    </source>
</evidence>
<reference evidence="2 3" key="1">
    <citation type="submission" date="2019-05" db="EMBL/GenBank/DDBJ databases">
        <title>Verrucobacter flavum gen. nov., sp. nov. a new member of the family Verrucomicrobiaceae.</title>
        <authorList>
            <person name="Szuroczki S."/>
            <person name="Abbaszade G."/>
            <person name="Szabo A."/>
            <person name="Felfoldi T."/>
            <person name="Schumann P."/>
            <person name="Boka K."/>
            <person name="Keki Z."/>
            <person name="Toumi M."/>
            <person name="Toth E."/>
        </authorList>
    </citation>
    <scope>NUCLEOTIDE SEQUENCE [LARGE SCALE GENOMIC DNA]</scope>
    <source>
        <strain evidence="2 3">MG-N-17</strain>
    </source>
</reference>
<accession>A0A5R8KCT8</accession>
<evidence type="ECO:0000256" key="1">
    <source>
        <dbReference type="SAM" id="Coils"/>
    </source>
</evidence>
<sequence>MQRNERRLLIASGTIASVFALLLVSQRLINWQKNLDRREREIELLQMEADALLADAPAWEARARWLSQTQPVASDELEANKELDHIVSLAKREGLVVQSQQLQEPLKTDYFLQIGVTLSVKGQVPAVFRWMHTLLTPSEFRIVPALKVIPDKEDPAQVVAQVQFWRRYSPALAATP</sequence>
<protein>
    <submittedName>
        <fullName evidence="2">Uncharacterized protein</fullName>
    </submittedName>
</protein>
<keyword evidence="1" id="KW-0175">Coiled coil</keyword>
<dbReference type="OrthoDB" id="189939at2"/>
<organism evidence="2 3">
    <name type="scientific">Phragmitibacter flavus</name>
    <dbReference type="NCBI Taxonomy" id="2576071"/>
    <lineage>
        <taxon>Bacteria</taxon>
        <taxon>Pseudomonadati</taxon>
        <taxon>Verrucomicrobiota</taxon>
        <taxon>Verrucomicrobiia</taxon>
        <taxon>Verrucomicrobiales</taxon>
        <taxon>Verrucomicrobiaceae</taxon>
        <taxon>Phragmitibacter</taxon>
    </lineage>
</organism>
<comment type="caution">
    <text evidence="2">The sequence shown here is derived from an EMBL/GenBank/DDBJ whole genome shotgun (WGS) entry which is preliminary data.</text>
</comment>
<keyword evidence="3" id="KW-1185">Reference proteome</keyword>
<name>A0A5R8KCT8_9BACT</name>
<feature type="coiled-coil region" evidence="1">
    <location>
        <begin position="28"/>
        <end position="55"/>
    </location>
</feature>